<dbReference type="SUPFAM" id="SSF55073">
    <property type="entry name" value="Nucleotide cyclase"/>
    <property type="match status" value="1"/>
</dbReference>
<dbReference type="NCBIfam" id="TIGR00229">
    <property type="entry name" value="sensory_box"/>
    <property type="match status" value="1"/>
</dbReference>
<dbReference type="InterPro" id="IPR043128">
    <property type="entry name" value="Rev_trsase/Diguanyl_cyclase"/>
</dbReference>
<dbReference type="InterPro" id="IPR052155">
    <property type="entry name" value="Biofilm_reg_signaling"/>
</dbReference>
<evidence type="ECO:0000259" key="4">
    <source>
        <dbReference type="PROSITE" id="PS50887"/>
    </source>
</evidence>
<dbReference type="SMART" id="SM00267">
    <property type="entry name" value="GGDEF"/>
    <property type="match status" value="1"/>
</dbReference>
<dbReference type="CDD" id="cd01949">
    <property type="entry name" value="GGDEF"/>
    <property type="match status" value="1"/>
</dbReference>
<dbReference type="SMART" id="SM00086">
    <property type="entry name" value="PAC"/>
    <property type="match status" value="2"/>
</dbReference>
<dbReference type="InterPro" id="IPR029787">
    <property type="entry name" value="Nucleotide_cyclase"/>
</dbReference>
<evidence type="ECO:0000313" key="6">
    <source>
        <dbReference type="Proteomes" id="UP001213691"/>
    </source>
</evidence>
<dbReference type="InterPro" id="IPR001610">
    <property type="entry name" value="PAC"/>
</dbReference>
<dbReference type="Pfam" id="PF00990">
    <property type="entry name" value="GGDEF"/>
    <property type="match status" value="1"/>
</dbReference>
<dbReference type="CDD" id="cd00130">
    <property type="entry name" value="PAS"/>
    <property type="match status" value="1"/>
</dbReference>
<dbReference type="SMART" id="SM00052">
    <property type="entry name" value="EAL"/>
    <property type="match status" value="1"/>
</dbReference>
<dbReference type="RefSeq" id="WP_238106391.1">
    <property type="nucleotide sequence ID" value="NZ_JAQQPZ010000005.1"/>
</dbReference>
<name>A0ABT5TKS9_9GAMM</name>
<dbReference type="InterPro" id="IPR001633">
    <property type="entry name" value="EAL_dom"/>
</dbReference>
<dbReference type="Pfam" id="PF08447">
    <property type="entry name" value="PAS_3"/>
    <property type="match status" value="2"/>
</dbReference>
<proteinExistence type="predicted"/>
<dbReference type="SMART" id="SM00091">
    <property type="entry name" value="PAS"/>
    <property type="match status" value="1"/>
</dbReference>
<feature type="domain" description="GGDEF" evidence="4">
    <location>
        <begin position="310"/>
        <end position="443"/>
    </location>
</feature>
<evidence type="ECO:0000259" key="2">
    <source>
        <dbReference type="PROSITE" id="PS50113"/>
    </source>
</evidence>
<dbReference type="EMBL" id="JAQQPZ010000005">
    <property type="protein sequence ID" value="MDD8059218.1"/>
    <property type="molecule type" value="Genomic_DNA"/>
</dbReference>
<dbReference type="CDD" id="cd01948">
    <property type="entry name" value="EAL"/>
    <property type="match status" value="1"/>
</dbReference>
<protein>
    <submittedName>
        <fullName evidence="5">EAL domain-containing protein</fullName>
    </submittedName>
</protein>
<dbReference type="Pfam" id="PF00563">
    <property type="entry name" value="EAL"/>
    <property type="match status" value="1"/>
</dbReference>
<feature type="domain" description="PAC" evidence="2">
    <location>
        <begin position="213"/>
        <end position="264"/>
    </location>
</feature>
<dbReference type="PANTHER" id="PTHR44757:SF2">
    <property type="entry name" value="BIOFILM ARCHITECTURE MAINTENANCE PROTEIN MBAA"/>
    <property type="match status" value="1"/>
</dbReference>
<evidence type="ECO:0000259" key="3">
    <source>
        <dbReference type="PROSITE" id="PS50883"/>
    </source>
</evidence>
<dbReference type="InterPro" id="IPR000160">
    <property type="entry name" value="GGDEF_dom"/>
</dbReference>
<dbReference type="PROSITE" id="PS50113">
    <property type="entry name" value="PAC"/>
    <property type="match status" value="2"/>
</dbReference>
<keyword evidence="6" id="KW-1185">Reference proteome</keyword>
<dbReference type="InterPro" id="IPR000700">
    <property type="entry name" value="PAS-assoc_C"/>
</dbReference>
<dbReference type="PROSITE" id="PS50883">
    <property type="entry name" value="EAL"/>
    <property type="match status" value="1"/>
</dbReference>
<gene>
    <name evidence="5" type="ORF">PQR79_08785</name>
</gene>
<dbReference type="Gene3D" id="3.20.20.450">
    <property type="entry name" value="EAL domain"/>
    <property type="match status" value="1"/>
</dbReference>
<dbReference type="SUPFAM" id="SSF55785">
    <property type="entry name" value="PYP-like sensor domain (PAS domain)"/>
    <property type="match status" value="2"/>
</dbReference>
<comment type="caution">
    <text evidence="5">The sequence shown here is derived from an EMBL/GenBank/DDBJ whole genome shotgun (WGS) entry which is preliminary data.</text>
</comment>
<evidence type="ECO:0000256" key="1">
    <source>
        <dbReference type="SAM" id="Coils"/>
    </source>
</evidence>
<dbReference type="InterPro" id="IPR013655">
    <property type="entry name" value="PAS_fold_3"/>
</dbReference>
<accession>A0ABT5TKS9</accession>
<dbReference type="SUPFAM" id="SSF141868">
    <property type="entry name" value="EAL domain-like"/>
    <property type="match status" value="1"/>
</dbReference>
<dbReference type="InterPro" id="IPR035919">
    <property type="entry name" value="EAL_sf"/>
</dbReference>
<sequence length="713" mass="82141">MNKNTVSQEVNELVLDATNVGVWDWRVENGGLVCNERWAEIIGYSLSELMPVDYQTWLDVLHPDDLPKAIRNYDYHCQGQSELCELEVRLKHKSGHYVWVLSTGKAISWDVDGKPTRMIGMHQEITFRKKQEELLATTTELLRESQEIGKLGGWQLNLHNNNLIWTDETYRIYETTPQEYIPNVDIVVSYLLPDSQKLLSEALDAAIQFGEEYDLELETYTTKGRKIDVRTTCNVTYVDGVVEKLSGIFQDITDAKKNQRKLEKRNQELKELNEKLKFAANYDQLTHLPNRNLLADRMRQAIIKAQRNNKQIAIAFLDLDGFKEVNDAYGHDIGDELLCLVTNRFKTVIREEDTLARFGGDEFVLILDDLNTQHQAREVLQRILSSITEKFIIENTRLSITVSIGVTFFPQDNSYADILIRHADQAMYKAKELGRNCIHEFDFENDVAIKLQYRELEYITQGFSNNEFLLFYQPKINMETNEIVGLEALIRWQHPAEGLLPPFRFLPFIEEEPLAIELGKWVIDQAIKQHNEWRDLGLVIPISVNVSPLQLQHEDFIEQLKEVLFLNNSFQAGLLEFEILESSIIKDTQHIAEVIDQCKQLGIRFSLDDFGTGYSSLSYLRKLMTDSIKIDQSFVIDMLDDMDDQAIVKSVIELSKTFGRTVIAEGVETKEHGRQLLKMGCQLAQGFGIARPMPASSVPEWIHLWKTSSPWIA</sequence>
<dbReference type="Gene3D" id="3.30.450.20">
    <property type="entry name" value="PAS domain"/>
    <property type="match status" value="2"/>
</dbReference>
<dbReference type="Gene3D" id="3.30.70.270">
    <property type="match status" value="1"/>
</dbReference>
<organism evidence="5 6">
    <name type="scientific">Shewanella metallivivens</name>
    <dbReference type="NCBI Taxonomy" id="2872342"/>
    <lineage>
        <taxon>Bacteria</taxon>
        <taxon>Pseudomonadati</taxon>
        <taxon>Pseudomonadota</taxon>
        <taxon>Gammaproteobacteria</taxon>
        <taxon>Alteromonadales</taxon>
        <taxon>Shewanellaceae</taxon>
        <taxon>Shewanella</taxon>
    </lineage>
</organism>
<keyword evidence="1" id="KW-0175">Coiled coil</keyword>
<dbReference type="InterPro" id="IPR035965">
    <property type="entry name" value="PAS-like_dom_sf"/>
</dbReference>
<feature type="domain" description="EAL" evidence="3">
    <location>
        <begin position="452"/>
        <end position="706"/>
    </location>
</feature>
<reference evidence="5 6" key="1">
    <citation type="submission" date="2023-02" db="EMBL/GenBank/DDBJ databases">
        <title>Genome sequence of Shewanella metallivivens ER-Te-42B-Light, sp. nov., enriched from sulfide tube worms (Riftia pachyptila) isolated from Explorer Ridge in the Pacific Ocean.</title>
        <authorList>
            <person name="Maltman C."/>
            <person name="Kuzyk S.B."/>
            <person name="Kyndt J.A."/>
            <person name="Yurkov V."/>
        </authorList>
    </citation>
    <scope>NUCLEOTIDE SEQUENCE [LARGE SCALE GENOMIC DNA]</scope>
    <source>
        <strain evidence="5 6">ER-Te-42B-Light</strain>
    </source>
</reference>
<dbReference type="PROSITE" id="PS50887">
    <property type="entry name" value="GGDEF"/>
    <property type="match status" value="1"/>
</dbReference>
<dbReference type="PANTHER" id="PTHR44757">
    <property type="entry name" value="DIGUANYLATE CYCLASE DGCP"/>
    <property type="match status" value="1"/>
</dbReference>
<evidence type="ECO:0000313" key="5">
    <source>
        <dbReference type="EMBL" id="MDD8059218.1"/>
    </source>
</evidence>
<dbReference type="InterPro" id="IPR000014">
    <property type="entry name" value="PAS"/>
</dbReference>
<feature type="domain" description="PAC" evidence="2">
    <location>
        <begin position="84"/>
        <end position="137"/>
    </location>
</feature>
<dbReference type="Proteomes" id="UP001213691">
    <property type="component" value="Unassembled WGS sequence"/>
</dbReference>
<dbReference type="NCBIfam" id="TIGR00254">
    <property type="entry name" value="GGDEF"/>
    <property type="match status" value="1"/>
</dbReference>
<feature type="coiled-coil region" evidence="1">
    <location>
        <begin position="252"/>
        <end position="282"/>
    </location>
</feature>